<dbReference type="GO" id="GO:0016705">
    <property type="term" value="F:oxidoreductase activity, acting on paired donors, with incorporation or reduction of molecular oxygen"/>
    <property type="evidence" value="ECO:0007669"/>
    <property type="project" value="InterPro"/>
</dbReference>
<dbReference type="AlphaFoldDB" id="A0A8J2RWD1"/>
<gene>
    <name evidence="11" type="ORF">DGAL_LOCUS11035</name>
</gene>
<feature type="transmembrane region" description="Helical" evidence="10">
    <location>
        <begin position="6"/>
        <end position="27"/>
    </location>
</feature>
<keyword evidence="10" id="KW-0812">Transmembrane</keyword>
<accession>A0A8J2RWD1</accession>
<protein>
    <recommendedName>
        <fullName evidence="13">Cytochrome P450</fullName>
    </recommendedName>
</protein>
<dbReference type="EMBL" id="CAKKLH010000278">
    <property type="protein sequence ID" value="CAH0107706.1"/>
    <property type="molecule type" value="Genomic_DNA"/>
</dbReference>
<keyword evidence="5" id="KW-0256">Endoplasmic reticulum</keyword>
<evidence type="ECO:0000313" key="12">
    <source>
        <dbReference type="Proteomes" id="UP000789390"/>
    </source>
</evidence>
<evidence type="ECO:0000313" key="11">
    <source>
        <dbReference type="EMBL" id="CAH0107706.1"/>
    </source>
</evidence>
<dbReference type="SUPFAM" id="SSF48264">
    <property type="entry name" value="Cytochrome P450"/>
    <property type="match status" value="1"/>
</dbReference>
<dbReference type="InterPro" id="IPR050196">
    <property type="entry name" value="Cytochrome_P450_Monoox"/>
</dbReference>
<evidence type="ECO:0000256" key="10">
    <source>
        <dbReference type="SAM" id="Phobius"/>
    </source>
</evidence>
<reference evidence="11" key="1">
    <citation type="submission" date="2021-11" db="EMBL/GenBank/DDBJ databases">
        <authorList>
            <person name="Schell T."/>
        </authorList>
    </citation>
    <scope>NUCLEOTIDE SEQUENCE</scope>
    <source>
        <strain evidence="11">M5</strain>
    </source>
</reference>
<evidence type="ECO:0000256" key="9">
    <source>
        <dbReference type="SAM" id="MobiDB-lite"/>
    </source>
</evidence>
<proteinExistence type="inferred from homology"/>
<evidence type="ECO:0000256" key="4">
    <source>
        <dbReference type="ARBA" id="ARBA00022617"/>
    </source>
</evidence>
<evidence type="ECO:0000256" key="7">
    <source>
        <dbReference type="ARBA" id="ARBA00023033"/>
    </source>
</evidence>
<dbReference type="InterPro" id="IPR001128">
    <property type="entry name" value="Cyt_P450"/>
</dbReference>
<comment type="similarity">
    <text evidence="3">Belongs to the cytochrome P450 family.</text>
</comment>
<dbReference type="Proteomes" id="UP000789390">
    <property type="component" value="Unassembled WGS sequence"/>
</dbReference>
<organism evidence="11 12">
    <name type="scientific">Daphnia galeata</name>
    <dbReference type="NCBI Taxonomy" id="27404"/>
    <lineage>
        <taxon>Eukaryota</taxon>
        <taxon>Metazoa</taxon>
        <taxon>Ecdysozoa</taxon>
        <taxon>Arthropoda</taxon>
        <taxon>Crustacea</taxon>
        <taxon>Branchiopoda</taxon>
        <taxon>Diplostraca</taxon>
        <taxon>Cladocera</taxon>
        <taxon>Anomopoda</taxon>
        <taxon>Daphniidae</taxon>
        <taxon>Daphnia</taxon>
    </lineage>
</organism>
<dbReference type="GO" id="GO:0005789">
    <property type="term" value="C:endoplasmic reticulum membrane"/>
    <property type="evidence" value="ECO:0007669"/>
    <property type="project" value="UniProtKB-SubCell"/>
</dbReference>
<keyword evidence="4" id="KW-0479">Metal-binding</keyword>
<dbReference type="InterPro" id="IPR036396">
    <property type="entry name" value="Cyt_P450_sf"/>
</dbReference>
<keyword evidence="10" id="KW-1133">Transmembrane helix</keyword>
<feature type="region of interest" description="Disordered" evidence="9">
    <location>
        <begin position="283"/>
        <end position="305"/>
    </location>
</feature>
<evidence type="ECO:0000256" key="5">
    <source>
        <dbReference type="ARBA" id="ARBA00022824"/>
    </source>
</evidence>
<name>A0A8J2RWD1_9CRUS</name>
<evidence type="ECO:0000256" key="2">
    <source>
        <dbReference type="ARBA" id="ARBA00004586"/>
    </source>
</evidence>
<dbReference type="GO" id="GO:0020037">
    <property type="term" value="F:heme binding"/>
    <property type="evidence" value="ECO:0007669"/>
    <property type="project" value="InterPro"/>
</dbReference>
<dbReference type="Pfam" id="PF00067">
    <property type="entry name" value="p450"/>
    <property type="match status" value="1"/>
</dbReference>
<evidence type="ECO:0008006" key="13">
    <source>
        <dbReference type="Google" id="ProtNLM"/>
    </source>
</evidence>
<dbReference type="GO" id="GO:0005506">
    <property type="term" value="F:iron ion binding"/>
    <property type="evidence" value="ECO:0007669"/>
    <property type="project" value="InterPro"/>
</dbReference>
<dbReference type="PANTHER" id="PTHR24291:SF189">
    <property type="entry name" value="CYTOCHROME P450 4C3-RELATED"/>
    <property type="match status" value="1"/>
</dbReference>
<dbReference type="OrthoDB" id="1470350at2759"/>
<keyword evidence="6" id="KW-0408">Iron</keyword>
<comment type="cofactor">
    <cofactor evidence="1">
        <name>heme</name>
        <dbReference type="ChEBI" id="CHEBI:30413"/>
    </cofactor>
</comment>
<comment type="caution">
    <text evidence="11">The sequence shown here is derived from an EMBL/GenBank/DDBJ whole genome shotgun (WGS) entry which is preliminary data.</text>
</comment>
<dbReference type="PANTHER" id="PTHR24291">
    <property type="entry name" value="CYTOCHROME P450 FAMILY 4"/>
    <property type="match status" value="1"/>
</dbReference>
<evidence type="ECO:0000256" key="1">
    <source>
        <dbReference type="ARBA" id="ARBA00001971"/>
    </source>
</evidence>
<sequence>MLSITWIGWTPFITSILAGLLVAYYWIWSRSRFVRLINAVPGPDCLPILGNILALNVPNDEIMDIVSGDWVKKYGSIYRVWFGLRPVILLTAPELLEPILGTYKFIMKPGEYDIFTPFIGKGIPAAADERWKKNRRLLNPAFHFQILNTMFDAINEKSADCVREFEEALEINKGQEIDVFPIMSRSTLDIICDTFMGRKTLKSEEKSLFLDNLAGFERIFQQRIIKPWLRINWFFKLTAFGRENARYVKSLHEFCNTLITDRRELLKREKVITEKHSELSDKIRREAKNNVDNDNDRVKDQDDEPKKKMPFLDMVIEDLGKGHFSDNDIKDESQTTSLAFTWFLCMIAKNPYHQKLLLEEVDVVFGDSDRPCTTQDLTELKYLECCIKETMRLYPSIPFVLRCLTEDCEIGSFVL</sequence>
<keyword evidence="8 10" id="KW-0472">Membrane</keyword>
<keyword evidence="12" id="KW-1185">Reference proteome</keyword>
<comment type="subcellular location">
    <subcellularLocation>
        <location evidence="2">Endoplasmic reticulum membrane</location>
    </subcellularLocation>
</comment>
<dbReference type="InterPro" id="IPR002401">
    <property type="entry name" value="Cyt_P450_E_grp-I"/>
</dbReference>
<evidence type="ECO:0000256" key="8">
    <source>
        <dbReference type="ARBA" id="ARBA00023136"/>
    </source>
</evidence>
<dbReference type="PRINTS" id="PR00463">
    <property type="entry name" value="EP450I"/>
</dbReference>
<evidence type="ECO:0000256" key="3">
    <source>
        <dbReference type="ARBA" id="ARBA00010617"/>
    </source>
</evidence>
<evidence type="ECO:0000256" key="6">
    <source>
        <dbReference type="ARBA" id="ARBA00023004"/>
    </source>
</evidence>
<dbReference type="GO" id="GO:0004497">
    <property type="term" value="F:monooxygenase activity"/>
    <property type="evidence" value="ECO:0007669"/>
    <property type="project" value="UniProtKB-KW"/>
</dbReference>
<keyword evidence="7" id="KW-0503">Monooxygenase</keyword>
<dbReference type="Gene3D" id="1.10.630.10">
    <property type="entry name" value="Cytochrome P450"/>
    <property type="match status" value="1"/>
</dbReference>
<keyword evidence="7" id="KW-0560">Oxidoreductase</keyword>
<keyword evidence="4" id="KW-0349">Heme</keyword>